<organism evidence="4 5">
    <name type="scientific">Streptomyces smyrnaeus</name>
    <dbReference type="NCBI Taxonomy" id="1387713"/>
    <lineage>
        <taxon>Bacteria</taxon>
        <taxon>Bacillati</taxon>
        <taxon>Actinomycetota</taxon>
        <taxon>Actinomycetes</taxon>
        <taxon>Kitasatosporales</taxon>
        <taxon>Streptomycetaceae</taxon>
        <taxon>Streptomyces</taxon>
    </lineage>
</organism>
<gene>
    <name evidence="4" type="ORF">JW613_35465</name>
</gene>
<dbReference type="GeneID" id="96263925"/>
<feature type="domain" description="Ketosynthase family 3 (KS3)" evidence="3">
    <location>
        <begin position="1"/>
        <end position="224"/>
    </location>
</feature>
<dbReference type="EMBL" id="JAFFZM010000060">
    <property type="protein sequence ID" value="MBO8203539.1"/>
    <property type="molecule type" value="Genomic_DNA"/>
</dbReference>
<dbReference type="SMART" id="SM00825">
    <property type="entry name" value="PKS_KS"/>
    <property type="match status" value="1"/>
</dbReference>
<dbReference type="PROSITE" id="PS52004">
    <property type="entry name" value="KS3_2"/>
    <property type="match status" value="1"/>
</dbReference>
<accession>A0ABS3Y783</accession>
<feature type="non-terminal residue" evidence="4">
    <location>
        <position position="321"/>
    </location>
</feature>
<dbReference type="InterPro" id="IPR016039">
    <property type="entry name" value="Thiolase-like"/>
</dbReference>
<evidence type="ECO:0000256" key="2">
    <source>
        <dbReference type="ARBA" id="ARBA00023268"/>
    </source>
</evidence>
<evidence type="ECO:0000313" key="5">
    <source>
        <dbReference type="Proteomes" id="UP000721954"/>
    </source>
</evidence>
<dbReference type="Proteomes" id="UP000721954">
    <property type="component" value="Unassembled WGS sequence"/>
</dbReference>
<dbReference type="CDD" id="cd00833">
    <property type="entry name" value="PKS"/>
    <property type="match status" value="1"/>
</dbReference>
<dbReference type="InterPro" id="IPR020841">
    <property type="entry name" value="PKS_Beta-ketoAc_synthase_dom"/>
</dbReference>
<dbReference type="InterPro" id="IPR032821">
    <property type="entry name" value="PKS_assoc"/>
</dbReference>
<keyword evidence="2" id="KW-0511">Multifunctional enzyme</keyword>
<name>A0ABS3Y783_9ACTN</name>
<comment type="caution">
    <text evidence="4">The sequence shown here is derived from an EMBL/GenBank/DDBJ whole genome shotgun (WGS) entry which is preliminary data.</text>
</comment>
<dbReference type="Pfam" id="PF16197">
    <property type="entry name" value="KAsynt_C_assoc"/>
    <property type="match status" value="1"/>
</dbReference>
<dbReference type="SUPFAM" id="SSF53901">
    <property type="entry name" value="Thiolase-like"/>
    <property type="match status" value="1"/>
</dbReference>
<dbReference type="PANTHER" id="PTHR43775:SF51">
    <property type="entry name" value="INACTIVE PHENOLPHTHIOCEROL SYNTHESIS POLYKETIDE SYNTHASE TYPE I PKS1-RELATED"/>
    <property type="match status" value="1"/>
</dbReference>
<sequence>MATPEVFTGFSRQRGLAPDGRCKPYAAGADGTGWGEGVGLVLLERLSDARRNGHRVLAVLRGSAVNQDGASNGLTAPNGPSQERVIRQALANAGLAASDVDVVEGHGTGTTLGDPIEAQALLSTYGQERSGERPLWLGSVKSNIGHTQAAAGVAGVIKMVQAMRHGVLPASLHIDEPSPHVDWESGAVRLLTEPVEWPEGERPRRAGVSSFGASGTNAHLILEQGPQTTPEEPDTEEPAGTVPWALTARSPEALRELAGRLGEVAGSPAEVGWSLLRTRSVFEQRAVVLGEEREELTAGLAALASGEPYPGLVCGSAVGGG</sequence>
<feature type="non-terminal residue" evidence="4">
    <location>
        <position position="1"/>
    </location>
</feature>
<dbReference type="InterPro" id="IPR050091">
    <property type="entry name" value="PKS_NRPS_Biosynth_Enz"/>
</dbReference>
<reference evidence="4 5" key="1">
    <citation type="submission" date="2021-02" db="EMBL/GenBank/DDBJ databases">
        <title>Streptomyces spirodelae sp. nov., isolated from duckweed.</title>
        <authorList>
            <person name="Saimee Y."/>
            <person name="Duangmal K."/>
        </authorList>
    </citation>
    <scope>NUCLEOTIDE SEQUENCE [LARGE SCALE GENOMIC DNA]</scope>
    <source>
        <strain evidence="4 5">DSM 42105</strain>
    </source>
</reference>
<dbReference type="Gene3D" id="3.40.47.10">
    <property type="match status" value="1"/>
</dbReference>
<keyword evidence="5" id="KW-1185">Reference proteome</keyword>
<dbReference type="Gene3D" id="3.30.70.3290">
    <property type="match status" value="1"/>
</dbReference>
<dbReference type="Pfam" id="PF00109">
    <property type="entry name" value="ketoacyl-synt"/>
    <property type="match status" value="1"/>
</dbReference>
<evidence type="ECO:0000313" key="4">
    <source>
        <dbReference type="EMBL" id="MBO8203539.1"/>
    </source>
</evidence>
<dbReference type="Pfam" id="PF02801">
    <property type="entry name" value="Ketoacyl-synt_C"/>
    <property type="match status" value="1"/>
</dbReference>
<dbReference type="InterPro" id="IPR014031">
    <property type="entry name" value="Ketoacyl_synth_C"/>
</dbReference>
<evidence type="ECO:0000256" key="1">
    <source>
        <dbReference type="ARBA" id="ARBA00022679"/>
    </source>
</evidence>
<dbReference type="PANTHER" id="PTHR43775">
    <property type="entry name" value="FATTY ACID SYNTHASE"/>
    <property type="match status" value="1"/>
</dbReference>
<keyword evidence="1" id="KW-0808">Transferase</keyword>
<proteinExistence type="predicted"/>
<dbReference type="InterPro" id="IPR014030">
    <property type="entry name" value="Ketoacyl_synth_N"/>
</dbReference>
<protein>
    <submittedName>
        <fullName evidence="4">Polyketide synthase</fullName>
    </submittedName>
</protein>
<dbReference type="RefSeq" id="WP_209215310.1">
    <property type="nucleotide sequence ID" value="NZ_JAFFZM010000060.1"/>
</dbReference>
<evidence type="ECO:0000259" key="3">
    <source>
        <dbReference type="PROSITE" id="PS52004"/>
    </source>
</evidence>